<dbReference type="CDD" id="cd01392">
    <property type="entry name" value="HTH_LacI"/>
    <property type="match status" value="1"/>
</dbReference>
<dbReference type="CDD" id="cd06267">
    <property type="entry name" value="PBP1_LacI_sugar_binding-like"/>
    <property type="match status" value="1"/>
</dbReference>
<dbReference type="RefSeq" id="WP_147190820.1">
    <property type="nucleotide sequence ID" value="NZ_CP042435.1"/>
</dbReference>
<evidence type="ECO:0000259" key="4">
    <source>
        <dbReference type="PROSITE" id="PS50932"/>
    </source>
</evidence>
<dbReference type="PANTHER" id="PTHR30146">
    <property type="entry name" value="LACI-RELATED TRANSCRIPTIONAL REPRESSOR"/>
    <property type="match status" value="1"/>
</dbReference>
<reference evidence="5 6" key="1">
    <citation type="journal article" date="2016" name="Int. J. Syst. Evol. Microbiol.">
        <title>Panacibacter ginsenosidivorans gen. nov., sp. nov., with ginsenoside converting activity isolated from soil of a ginseng field.</title>
        <authorList>
            <person name="Siddiqi M.Z."/>
            <person name="Muhammad Shafi S."/>
            <person name="Choi K.D."/>
            <person name="Im W.T."/>
        </authorList>
    </citation>
    <scope>NUCLEOTIDE SEQUENCE [LARGE SCALE GENOMIC DNA]</scope>
    <source>
        <strain evidence="5 6">Gsoil1550</strain>
    </source>
</reference>
<gene>
    <name evidence="5" type="ORF">FRZ67_15355</name>
</gene>
<organism evidence="5 6">
    <name type="scientific">Panacibacter ginsenosidivorans</name>
    <dbReference type="NCBI Taxonomy" id="1813871"/>
    <lineage>
        <taxon>Bacteria</taxon>
        <taxon>Pseudomonadati</taxon>
        <taxon>Bacteroidota</taxon>
        <taxon>Chitinophagia</taxon>
        <taxon>Chitinophagales</taxon>
        <taxon>Chitinophagaceae</taxon>
        <taxon>Panacibacter</taxon>
    </lineage>
</organism>
<dbReference type="Pfam" id="PF13377">
    <property type="entry name" value="Peripla_BP_3"/>
    <property type="match status" value="1"/>
</dbReference>
<dbReference type="Gene3D" id="1.10.260.40">
    <property type="entry name" value="lambda repressor-like DNA-binding domains"/>
    <property type="match status" value="1"/>
</dbReference>
<evidence type="ECO:0000313" key="5">
    <source>
        <dbReference type="EMBL" id="QEC68617.1"/>
    </source>
</evidence>
<dbReference type="GO" id="GO:0000976">
    <property type="term" value="F:transcription cis-regulatory region binding"/>
    <property type="evidence" value="ECO:0007669"/>
    <property type="project" value="TreeGrafter"/>
</dbReference>
<dbReference type="KEGG" id="pgin:FRZ67_15355"/>
<dbReference type="InterPro" id="IPR028082">
    <property type="entry name" value="Peripla_BP_I"/>
</dbReference>
<evidence type="ECO:0000256" key="2">
    <source>
        <dbReference type="ARBA" id="ARBA00023125"/>
    </source>
</evidence>
<feature type="domain" description="HTH lacI-type" evidence="4">
    <location>
        <begin position="5"/>
        <end position="59"/>
    </location>
</feature>
<proteinExistence type="predicted"/>
<protein>
    <submittedName>
        <fullName evidence="5">LacI family transcriptional regulator</fullName>
    </submittedName>
</protein>
<name>A0A5B8VAW0_9BACT</name>
<dbReference type="Pfam" id="PF00356">
    <property type="entry name" value="LacI"/>
    <property type="match status" value="1"/>
</dbReference>
<dbReference type="InterPro" id="IPR000843">
    <property type="entry name" value="HTH_LacI"/>
</dbReference>
<dbReference type="InterPro" id="IPR010982">
    <property type="entry name" value="Lambda_DNA-bd_dom_sf"/>
</dbReference>
<keyword evidence="6" id="KW-1185">Reference proteome</keyword>
<dbReference type="GO" id="GO:0003700">
    <property type="term" value="F:DNA-binding transcription factor activity"/>
    <property type="evidence" value="ECO:0007669"/>
    <property type="project" value="TreeGrafter"/>
</dbReference>
<dbReference type="SMART" id="SM00354">
    <property type="entry name" value="HTH_LACI"/>
    <property type="match status" value="1"/>
</dbReference>
<evidence type="ECO:0000256" key="3">
    <source>
        <dbReference type="ARBA" id="ARBA00023163"/>
    </source>
</evidence>
<dbReference type="PROSITE" id="PS50932">
    <property type="entry name" value="HTH_LACI_2"/>
    <property type="match status" value="1"/>
</dbReference>
<keyword evidence="3" id="KW-0804">Transcription</keyword>
<dbReference type="SUPFAM" id="SSF53822">
    <property type="entry name" value="Periplasmic binding protein-like I"/>
    <property type="match status" value="1"/>
</dbReference>
<sequence>MSQNTTLKKISQILDISISTVSRALKNHPDISERTKQKVIELAAALEYEPNAYAINLRTNNSKILGLIVPSISYYFYDTFISSIEEECRKNNYTLLILQSGDDTETEISNIKICRHNRVTGVFACITPNTKDISAFLKLAESEIPLIFFDKVPPYENCNKVCIADAAAAKMAADLIIQKHKKNVLSFFGNKSISITQKRLPAFIEAFEQANTSANLDIDFALSFEEAYEKTLFYLNKKNKPDTIFCMSDEILIGVMKAIQQLQLKVPENIAIVALSNGIMPKWYYPEITYIETSGDKLGRLAFARMMECLSGNIQPQELIIGSMLVEGGSI</sequence>
<dbReference type="AlphaFoldDB" id="A0A5B8VAW0"/>
<keyword evidence="1" id="KW-0805">Transcription regulation</keyword>
<keyword evidence="2" id="KW-0238">DNA-binding</keyword>
<dbReference type="OrthoDB" id="9803256at2"/>
<dbReference type="PANTHER" id="PTHR30146:SF109">
    <property type="entry name" value="HTH-TYPE TRANSCRIPTIONAL REGULATOR GALS"/>
    <property type="match status" value="1"/>
</dbReference>
<dbReference type="Proteomes" id="UP000321533">
    <property type="component" value="Chromosome"/>
</dbReference>
<dbReference type="SUPFAM" id="SSF47413">
    <property type="entry name" value="lambda repressor-like DNA-binding domains"/>
    <property type="match status" value="1"/>
</dbReference>
<dbReference type="Gene3D" id="3.40.50.2300">
    <property type="match status" value="2"/>
</dbReference>
<accession>A0A5B8VAW0</accession>
<evidence type="ECO:0000313" key="6">
    <source>
        <dbReference type="Proteomes" id="UP000321533"/>
    </source>
</evidence>
<evidence type="ECO:0000256" key="1">
    <source>
        <dbReference type="ARBA" id="ARBA00023015"/>
    </source>
</evidence>
<dbReference type="InterPro" id="IPR046335">
    <property type="entry name" value="LacI/GalR-like_sensor"/>
</dbReference>
<dbReference type="EMBL" id="CP042435">
    <property type="protein sequence ID" value="QEC68617.1"/>
    <property type="molecule type" value="Genomic_DNA"/>
</dbReference>